<protein>
    <recommendedName>
        <fullName evidence="3">Acrosin</fullName>
        <ecNumber evidence="2">3.4.21.10</ecNumber>
    </recommendedName>
</protein>
<dbReference type="PROSITE" id="PS50240">
    <property type="entry name" value="TRYPSIN_DOM"/>
    <property type="match status" value="1"/>
</dbReference>
<dbReference type="PANTHER" id="PTHR24252">
    <property type="entry name" value="ACROSIN-RELATED"/>
    <property type="match status" value="1"/>
</dbReference>
<feature type="domain" description="Peptidase S1" evidence="6">
    <location>
        <begin position="53"/>
        <end position="365"/>
    </location>
</feature>
<evidence type="ECO:0000256" key="5">
    <source>
        <dbReference type="RuleBase" id="RU363034"/>
    </source>
</evidence>
<dbReference type="EMBL" id="CALNXK010000030">
    <property type="protein sequence ID" value="CAH3117010.1"/>
    <property type="molecule type" value="Genomic_DNA"/>
</dbReference>
<dbReference type="SMART" id="SM00020">
    <property type="entry name" value="Tryp_SPc"/>
    <property type="match status" value="1"/>
</dbReference>
<dbReference type="Pfam" id="PF00089">
    <property type="entry name" value="Trypsin"/>
    <property type="match status" value="2"/>
</dbReference>
<evidence type="ECO:0000313" key="8">
    <source>
        <dbReference type="Proteomes" id="UP001159405"/>
    </source>
</evidence>
<dbReference type="PROSITE" id="PS00134">
    <property type="entry name" value="TRYPSIN_HIS"/>
    <property type="match status" value="1"/>
</dbReference>
<evidence type="ECO:0000256" key="3">
    <source>
        <dbReference type="ARBA" id="ARBA00017161"/>
    </source>
</evidence>
<sequence length="389" mass="43465">GHTSTSCGYFVHMSFSELLCVSENNSFMFYFLPYLATCGRRPKWAEEDNSKRITGGQEAKPGSWPWMTNIFITGLGEYFKCGAALISDRWVLTAAHCTIANVGPMIAPASKYPEMLKIRVGEHNMDQEEGEEQDITVKKVFLHPKWDIRNETTPNGQKILTTHDIALIELSRPVQFTSKVRSMCLDNGQPFKADPLTMIHCSNVTLAKPLITRIMKTFIIATLFKHFGECSHHCATLALQTANKFCFPVGQLCYIAGWGTEKIKGPPTRILHEAALPLVSHQQCNEPKSYSGIIPEDMICAGYKQGGVDTCEGDSGGPLMCQGTGERWYLTGVASFGQTGCGVPYKYGVYTRIVNQLQWIREVTGMNIPQAPPNDPMPFMTEQNTWWDR</sequence>
<reference evidence="7 8" key="1">
    <citation type="submission" date="2022-05" db="EMBL/GenBank/DDBJ databases">
        <authorList>
            <consortium name="Genoscope - CEA"/>
            <person name="William W."/>
        </authorList>
    </citation>
    <scope>NUCLEOTIDE SEQUENCE [LARGE SCALE GENOMIC DNA]</scope>
</reference>
<evidence type="ECO:0000256" key="2">
    <source>
        <dbReference type="ARBA" id="ARBA00012050"/>
    </source>
</evidence>
<dbReference type="SUPFAM" id="SSF50494">
    <property type="entry name" value="Trypsin-like serine proteases"/>
    <property type="match status" value="1"/>
</dbReference>
<accession>A0ABN8NTR1</accession>
<dbReference type="InterPro" id="IPR043504">
    <property type="entry name" value="Peptidase_S1_PA_chymotrypsin"/>
</dbReference>
<name>A0ABN8NTR1_9CNID</name>
<dbReference type="PANTHER" id="PTHR24252:SF8">
    <property type="entry name" value="ACROSIN"/>
    <property type="match status" value="1"/>
</dbReference>
<keyword evidence="5" id="KW-0720">Serine protease</keyword>
<evidence type="ECO:0000259" key="6">
    <source>
        <dbReference type="PROSITE" id="PS50240"/>
    </source>
</evidence>
<dbReference type="Proteomes" id="UP001159405">
    <property type="component" value="Unassembled WGS sequence"/>
</dbReference>
<dbReference type="Gene3D" id="2.40.10.10">
    <property type="entry name" value="Trypsin-like serine proteases"/>
    <property type="match status" value="3"/>
</dbReference>
<dbReference type="InterPro" id="IPR033116">
    <property type="entry name" value="TRYPSIN_SER"/>
</dbReference>
<keyword evidence="8" id="KW-1185">Reference proteome</keyword>
<feature type="non-terminal residue" evidence="7">
    <location>
        <position position="1"/>
    </location>
</feature>
<gene>
    <name evidence="7" type="ORF">PLOB_00025479</name>
</gene>
<dbReference type="InterPro" id="IPR009003">
    <property type="entry name" value="Peptidase_S1_PA"/>
</dbReference>
<evidence type="ECO:0000313" key="7">
    <source>
        <dbReference type="EMBL" id="CAH3117010.1"/>
    </source>
</evidence>
<dbReference type="CDD" id="cd00190">
    <property type="entry name" value="Tryp_SPc"/>
    <property type="match status" value="1"/>
</dbReference>
<evidence type="ECO:0000256" key="4">
    <source>
        <dbReference type="ARBA" id="ARBA00023157"/>
    </source>
</evidence>
<dbReference type="InterPro" id="IPR018114">
    <property type="entry name" value="TRYPSIN_HIS"/>
</dbReference>
<comment type="catalytic activity">
    <reaction evidence="1">
        <text>Preferential cleavage: Arg-|-Xaa, Lys-|-Xaa.</text>
        <dbReference type="EC" id="3.4.21.10"/>
    </reaction>
</comment>
<evidence type="ECO:0000256" key="1">
    <source>
        <dbReference type="ARBA" id="ARBA00001656"/>
    </source>
</evidence>
<dbReference type="InterPro" id="IPR001314">
    <property type="entry name" value="Peptidase_S1A"/>
</dbReference>
<keyword evidence="5" id="KW-0645">Protease</keyword>
<proteinExistence type="predicted"/>
<dbReference type="InterPro" id="IPR001254">
    <property type="entry name" value="Trypsin_dom"/>
</dbReference>
<dbReference type="PRINTS" id="PR00722">
    <property type="entry name" value="CHYMOTRYPSIN"/>
</dbReference>
<keyword evidence="5" id="KW-0378">Hydrolase</keyword>
<dbReference type="EC" id="3.4.21.10" evidence="2"/>
<keyword evidence="4" id="KW-1015">Disulfide bond</keyword>
<comment type="caution">
    <text evidence="7">The sequence shown here is derived from an EMBL/GenBank/DDBJ whole genome shotgun (WGS) entry which is preliminary data.</text>
</comment>
<dbReference type="PROSITE" id="PS00135">
    <property type="entry name" value="TRYPSIN_SER"/>
    <property type="match status" value="1"/>
</dbReference>
<organism evidence="7 8">
    <name type="scientific">Porites lobata</name>
    <dbReference type="NCBI Taxonomy" id="104759"/>
    <lineage>
        <taxon>Eukaryota</taxon>
        <taxon>Metazoa</taxon>
        <taxon>Cnidaria</taxon>
        <taxon>Anthozoa</taxon>
        <taxon>Hexacorallia</taxon>
        <taxon>Scleractinia</taxon>
        <taxon>Fungiina</taxon>
        <taxon>Poritidae</taxon>
        <taxon>Porites</taxon>
    </lineage>
</organism>